<sequence>MIGAPRQTRSTPDSVKARQPLRLPGSGRPIARNAVPGVVDPDMDRGERPFAWFKYFLSEGGCVVIDERLGVGLWPAGVQHDDALFCETAVTGEFGLDDVSTGS</sequence>
<accession>A0ABT6LZW8</accession>
<name>A0ABT6LZW8_9ACTN</name>
<gene>
    <name evidence="2" type="ORF">M2283_009205</name>
</gene>
<evidence type="ECO:0000313" key="3">
    <source>
        <dbReference type="Proteomes" id="UP001160499"/>
    </source>
</evidence>
<proteinExistence type="predicted"/>
<keyword evidence="3" id="KW-1185">Reference proteome</keyword>
<reference evidence="2 3" key="1">
    <citation type="submission" date="2023-04" db="EMBL/GenBank/DDBJ databases">
        <title>Forest soil microbial communities from Buena Vista Peninsula, Colon Province, Panama.</title>
        <authorList>
            <person name="Bouskill N."/>
        </authorList>
    </citation>
    <scope>NUCLEOTIDE SEQUENCE [LARGE SCALE GENOMIC DNA]</scope>
    <source>
        <strain evidence="2 3">GGS1</strain>
    </source>
</reference>
<feature type="region of interest" description="Disordered" evidence="1">
    <location>
        <begin position="1"/>
        <end position="40"/>
    </location>
</feature>
<comment type="caution">
    <text evidence="2">The sequence shown here is derived from an EMBL/GenBank/DDBJ whole genome shotgun (WGS) entry which is preliminary data.</text>
</comment>
<dbReference type="EMBL" id="JARXVH010000026">
    <property type="protein sequence ID" value="MDH6221858.1"/>
    <property type="molecule type" value="Genomic_DNA"/>
</dbReference>
<evidence type="ECO:0000313" key="2">
    <source>
        <dbReference type="EMBL" id="MDH6221858.1"/>
    </source>
</evidence>
<protein>
    <submittedName>
        <fullName evidence="2">Uncharacterized protein</fullName>
    </submittedName>
</protein>
<dbReference type="RefSeq" id="WP_280882555.1">
    <property type="nucleotide sequence ID" value="NZ_JARXVH010000026.1"/>
</dbReference>
<organism evidence="2 3">
    <name type="scientific">Streptomyces pseudovenezuelae</name>
    <dbReference type="NCBI Taxonomy" id="67350"/>
    <lineage>
        <taxon>Bacteria</taxon>
        <taxon>Bacillati</taxon>
        <taxon>Actinomycetota</taxon>
        <taxon>Actinomycetes</taxon>
        <taxon>Kitasatosporales</taxon>
        <taxon>Streptomycetaceae</taxon>
        <taxon>Streptomyces</taxon>
        <taxon>Streptomyces aurantiacus group</taxon>
    </lineage>
</organism>
<dbReference type="Proteomes" id="UP001160499">
    <property type="component" value="Unassembled WGS sequence"/>
</dbReference>
<evidence type="ECO:0000256" key="1">
    <source>
        <dbReference type="SAM" id="MobiDB-lite"/>
    </source>
</evidence>